<dbReference type="RefSeq" id="WP_229341341.1">
    <property type="nucleotide sequence ID" value="NZ_JAJBZG010000005.1"/>
</dbReference>
<name>A0A9X1LKB7_9FLAO</name>
<evidence type="ECO:0000313" key="4">
    <source>
        <dbReference type="Proteomes" id="UP001139414"/>
    </source>
</evidence>
<dbReference type="PIRSF" id="PIRSF016487">
    <property type="entry name" value="CYTH_UCP016487"/>
    <property type="match status" value="1"/>
</dbReference>
<evidence type="ECO:0000259" key="2">
    <source>
        <dbReference type="PROSITE" id="PS51707"/>
    </source>
</evidence>
<gene>
    <name evidence="3" type="ORF">LGQ90_11965</name>
</gene>
<protein>
    <submittedName>
        <fullName evidence="3">CYTH domain-containing protein</fullName>
    </submittedName>
</protein>
<dbReference type="PROSITE" id="PS51707">
    <property type="entry name" value="CYTH"/>
    <property type="match status" value="1"/>
</dbReference>
<keyword evidence="4" id="KW-1185">Reference proteome</keyword>
<dbReference type="CDD" id="cd07891">
    <property type="entry name" value="CYTH-like_CthTTM-like_1"/>
    <property type="match status" value="1"/>
</dbReference>
<dbReference type="SUPFAM" id="SSF55154">
    <property type="entry name" value="CYTH-like phosphatases"/>
    <property type="match status" value="1"/>
</dbReference>
<dbReference type="Pfam" id="PF01928">
    <property type="entry name" value="CYTH"/>
    <property type="match status" value="1"/>
</dbReference>
<accession>A0A9X1LKB7</accession>
<dbReference type="InterPro" id="IPR012042">
    <property type="entry name" value="NeuTTM/CthTTM-like"/>
</dbReference>
<reference evidence="3" key="1">
    <citation type="submission" date="2021-10" db="EMBL/GenBank/DDBJ databases">
        <title>Gramella sp. ASW11-100T, isolated from marine sediment.</title>
        <authorList>
            <person name="Xia C."/>
        </authorList>
    </citation>
    <scope>NUCLEOTIDE SEQUENCE</scope>
    <source>
        <strain evidence="3">ASW11-100</strain>
    </source>
</reference>
<dbReference type="Gene3D" id="2.40.320.10">
    <property type="entry name" value="Hypothetical Protein Pfu-838710-001"/>
    <property type="match status" value="1"/>
</dbReference>
<organism evidence="3 4">
    <name type="scientific">Christiangramia sediminis</name>
    <dbReference type="NCBI Taxonomy" id="2881336"/>
    <lineage>
        <taxon>Bacteria</taxon>
        <taxon>Pseudomonadati</taxon>
        <taxon>Bacteroidota</taxon>
        <taxon>Flavobacteriia</taxon>
        <taxon>Flavobacteriales</taxon>
        <taxon>Flavobacteriaceae</taxon>
        <taxon>Christiangramia</taxon>
    </lineage>
</organism>
<dbReference type="SMART" id="SM01118">
    <property type="entry name" value="CYTH"/>
    <property type="match status" value="1"/>
</dbReference>
<dbReference type="PANTHER" id="PTHR40114">
    <property type="entry name" value="SLR0698 PROTEIN"/>
    <property type="match status" value="1"/>
</dbReference>
<proteinExistence type="predicted"/>
<feature type="domain" description="CYTH" evidence="2">
    <location>
        <begin position="1"/>
        <end position="157"/>
    </location>
</feature>
<sequence>MQEIERKFLVTSNDFKEQASKKTLFIQAYLNTHPERTIRIRISGEQAFMTIKGKSSENGLSRFEWEKEISIEDARELLKLCEPGKIEKYRYLIQVGDHMYEVDEFLEDNEGLTLAEIELESEEEKFEKPDWIGEEVTGNLDYYNSNLIAKPYKNWNS</sequence>
<evidence type="ECO:0000313" key="3">
    <source>
        <dbReference type="EMBL" id="MCB7481979.1"/>
    </source>
</evidence>
<dbReference type="InterPro" id="IPR033469">
    <property type="entry name" value="CYTH-like_dom_sf"/>
</dbReference>
<dbReference type="PANTHER" id="PTHR40114:SF1">
    <property type="entry name" value="SLR0698 PROTEIN"/>
    <property type="match status" value="1"/>
</dbReference>
<evidence type="ECO:0000256" key="1">
    <source>
        <dbReference type="PIRSR" id="PIRSR016487-1"/>
    </source>
</evidence>
<dbReference type="InterPro" id="IPR023577">
    <property type="entry name" value="CYTH_domain"/>
</dbReference>
<dbReference type="Proteomes" id="UP001139414">
    <property type="component" value="Unassembled WGS sequence"/>
</dbReference>
<comment type="caution">
    <text evidence="3">The sequence shown here is derived from an EMBL/GenBank/DDBJ whole genome shotgun (WGS) entry which is preliminary data.</text>
</comment>
<feature type="active site" description="Proton acceptor" evidence="1">
    <location>
        <position position="29"/>
    </location>
</feature>
<dbReference type="EMBL" id="JAJBZG010000005">
    <property type="protein sequence ID" value="MCB7481979.1"/>
    <property type="molecule type" value="Genomic_DNA"/>
</dbReference>
<dbReference type="AlphaFoldDB" id="A0A9X1LKB7"/>